<evidence type="ECO:0000256" key="1">
    <source>
        <dbReference type="ARBA" id="ARBA00022679"/>
    </source>
</evidence>
<organism evidence="5 6">
    <name type="scientific">Perkinsus chesapeaki</name>
    <name type="common">Clam parasite</name>
    <name type="synonym">Perkinsus andrewsi</name>
    <dbReference type="NCBI Taxonomy" id="330153"/>
    <lineage>
        <taxon>Eukaryota</taxon>
        <taxon>Sar</taxon>
        <taxon>Alveolata</taxon>
        <taxon>Perkinsozoa</taxon>
        <taxon>Perkinsea</taxon>
        <taxon>Perkinsida</taxon>
        <taxon>Perkinsidae</taxon>
        <taxon>Perkinsus</taxon>
    </lineage>
</organism>
<name>A0A7J6MPA2_PERCH</name>
<dbReference type="Gene3D" id="3.40.630.30">
    <property type="match status" value="1"/>
</dbReference>
<keyword evidence="2" id="KW-0012">Acyltransferase</keyword>
<keyword evidence="1" id="KW-0808">Transferase</keyword>
<dbReference type="AlphaFoldDB" id="A0A7J6MPA2"/>
<dbReference type="Pfam" id="PF00583">
    <property type="entry name" value="Acetyltransf_1"/>
    <property type="match status" value="1"/>
</dbReference>
<feature type="domain" description="N-acetyltransferase" evidence="4">
    <location>
        <begin position="21"/>
        <end position="176"/>
    </location>
</feature>
<dbReference type="InterPro" id="IPR050680">
    <property type="entry name" value="YpeA/RimI_acetyltransf"/>
</dbReference>
<dbReference type="CDD" id="cd04301">
    <property type="entry name" value="NAT_SF"/>
    <property type="match status" value="1"/>
</dbReference>
<protein>
    <recommendedName>
        <fullName evidence="4">N-acetyltransferase domain-containing protein</fullName>
    </recommendedName>
</protein>
<dbReference type="EMBL" id="JAAPAO010000083">
    <property type="protein sequence ID" value="KAF4673428.1"/>
    <property type="molecule type" value="Genomic_DNA"/>
</dbReference>
<evidence type="ECO:0000259" key="4">
    <source>
        <dbReference type="PROSITE" id="PS51186"/>
    </source>
</evidence>
<dbReference type="PANTHER" id="PTHR43420">
    <property type="entry name" value="ACETYLTRANSFERASE"/>
    <property type="match status" value="1"/>
</dbReference>
<dbReference type="GO" id="GO:0016747">
    <property type="term" value="F:acyltransferase activity, transferring groups other than amino-acyl groups"/>
    <property type="evidence" value="ECO:0007669"/>
    <property type="project" value="InterPro"/>
</dbReference>
<evidence type="ECO:0000256" key="2">
    <source>
        <dbReference type="ARBA" id="ARBA00023315"/>
    </source>
</evidence>
<gene>
    <name evidence="5" type="ORF">FOL47_010580</name>
</gene>
<evidence type="ECO:0000256" key="3">
    <source>
        <dbReference type="SAM" id="SignalP"/>
    </source>
</evidence>
<comment type="caution">
    <text evidence="5">The sequence shown here is derived from an EMBL/GenBank/DDBJ whole genome shotgun (WGS) entry which is preliminary data.</text>
</comment>
<keyword evidence="3" id="KW-0732">Signal</keyword>
<dbReference type="PROSITE" id="PS51186">
    <property type="entry name" value="GNAT"/>
    <property type="match status" value="1"/>
</dbReference>
<accession>A0A7J6MPA2</accession>
<keyword evidence="6" id="KW-1185">Reference proteome</keyword>
<evidence type="ECO:0000313" key="5">
    <source>
        <dbReference type="EMBL" id="KAF4673428.1"/>
    </source>
</evidence>
<feature type="signal peptide" evidence="3">
    <location>
        <begin position="1"/>
        <end position="20"/>
    </location>
</feature>
<dbReference type="Proteomes" id="UP000591131">
    <property type="component" value="Unassembled WGS sequence"/>
</dbReference>
<feature type="chain" id="PRO_5029865930" description="N-acetyltransferase domain-containing protein" evidence="3">
    <location>
        <begin position="21"/>
        <end position="176"/>
    </location>
</feature>
<dbReference type="InterPro" id="IPR000182">
    <property type="entry name" value="GNAT_dom"/>
</dbReference>
<evidence type="ECO:0000313" key="6">
    <source>
        <dbReference type="Proteomes" id="UP000591131"/>
    </source>
</evidence>
<sequence>MKPYLLLSSVLLVFTVPGASYTYRNYEDGDQCAGADIKKDCDDREGIPCYVAVNGPKEGHVVAGFIVMTMPRKLSKKEEAAVRAKLPDPEKKGIFGYINEVVKQRVYVSDGHRGKGIGTTLMNHAIKLGQEKSDCLAMTLRVRQDNPGAIKLYKSLGFQHVMDDWPFFFFALIYKH</sequence>
<dbReference type="SUPFAM" id="SSF55729">
    <property type="entry name" value="Acyl-CoA N-acyltransferases (Nat)"/>
    <property type="match status" value="1"/>
</dbReference>
<reference evidence="5 6" key="1">
    <citation type="submission" date="2020-04" db="EMBL/GenBank/DDBJ databases">
        <title>Perkinsus chesapeaki whole genome sequence.</title>
        <authorList>
            <person name="Bogema D.R."/>
        </authorList>
    </citation>
    <scope>NUCLEOTIDE SEQUENCE [LARGE SCALE GENOMIC DNA]</scope>
    <source>
        <strain evidence="5">ATCC PRA-425</strain>
    </source>
</reference>
<proteinExistence type="predicted"/>
<dbReference type="InterPro" id="IPR016181">
    <property type="entry name" value="Acyl_CoA_acyltransferase"/>
</dbReference>